<proteinExistence type="predicted"/>
<dbReference type="AlphaFoldDB" id="A0A1D1UL06"/>
<reference evidence="1 2" key="1">
    <citation type="journal article" date="2016" name="Nat. Commun.">
        <title>Extremotolerant tardigrade genome and improved radiotolerance of human cultured cells by tardigrade-unique protein.</title>
        <authorList>
            <person name="Hashimoto T."/>
            <person name="Horikawa D.D."/>
            <person name="Saito Y."/>
            <person name="Kuwahara H."/>
            <person name="Kozuka-Hata H."/>
            <person name="Shin-I T."/>
            <person name="Minakuchi Y."/>
            <person name="Ohishi K."/>
            <person name="Motoyama A."/>
            <person name="Aizu T."/>
            <person name="Enomoto A."/>
            <person name="Kondo K."/>
            <person name="Tanaka S."/>
            <person name="Hara Y."/>
            <person name="Koshikawa S."/>
            <person name="Sagara H."/>
            <person name="Miura T."/>
            <person name="Yokobori S."/>
            <person name="Miyagawa K."/>
            <person name="Suzuki Y."/>
            <person name="Kubo T."/>
            <person name="Oyama M."/>
            <person name="Kohara Y."/>
            <person name="Fujiyama A."/>
            <person name="Arakawa K."/>
            <person name="Katayama T."/>
            <person name="Toyoda A."/>
            <person name="Kunieda T."/>
        </authorList>
    </citation>
    <scope>NUCLEOTIDE SEQUENCE [LARGE SCALE GENOMIC DNA]</scope>
    <source>
        <strain evidence="1 2">YOKOZUNA-1</strain>
    </source>
</reference>
<gene>
    <name evidence="1" type="primary">RvY_01039</name>
    <name evidence="1" type="synonym">RvY_01039.1</name>
    <name evidence="1" type="ORF">RvY_01039-1</name>
</gene>
<evidence type="ECO:0008006" key="3">
    <source>
        <dbReference type="Google" id="ProtNLM"/>
    </source>
</evidence>
<protein>
    <recommendedName>
        <fullName evidence="3">NYN domain-containing protein</fullName>
    </recommendedName>
</protein>
<accession>A0A1D1UL06</accession>
<sequence length="409" mass="45055">MPDMLHIFWDYTSCPLRKSAGAPAEIRNSFLNIAKDLDMPTTNYSALGIHIFTRNPKVDSITNPTKEMLNEWKMAGAKIRYVNDGVSGSLEYEARKWFYSLVKKAASSNFLVVTGNRQLWSTVFSYDGRVGFGWAVEVLTDGKVTGRATLHRCAPAVIAEAEYEWDTALGAVIPYDGEGSGESGEDEFDAIRTAANLGWPQLLHFSVLRVYFTIIFFSIGDVGSGNSSFSDDEDDEDSPADVVPFSASLDFADTLQVFWDYENCNLRSTVGMANILQSFDLAAADKGLSQMCISMFCKHYEFGVVPTQATVQDLRSLGVNVSMANDNVPEICDDMIVQEVAARAKFAMVGPTLLVTGDRKLIKRVQAAVLKASPGKQDYLGAFEFCGNPNTNPSNRYCWDPSSGIRLQN</sequence>
<comment type="caution">
    <text evidence="1">The sequence shown here is derived from an EMBL/GenBank/DDBJ whole genome shotgun (WGS) entry which is preliminary data.</text>
</comment>
<name>A0A1D1UL06_RAMVA</name>
<keyword evidence="2" id="KW-1185">Reference proteome</keyword>
<organism evidence="1 2">
    <name type="scientific">Ramazzottius varieornatus</name>
    <name type="common">Water bear</name>
    <name type="synonym">Tardigrade</name>
    <dbReference type="NCBI Taxonomy" id="947166"/>
    <lineage>
        <taxon>Eukaryota</taxon>
        <taxon>Metazoa</taxon>
        <taxon>Ecdysozoa</taxon>
        <taxon>Tardigrada</taxon>
        <taxon>Eutardigrada</taxon>
        <taxon>Parachela</taxon>
        <taxon>Hypsibioidea</taxon>
        <taxon>Ramazzottiidae</taxon>
        <taxon>Ramazzottius</taxon>
    </lineage>
</organism>
<evidence type="ECO:0000313" key="2">
    <source>
        <dbReference type="Proteomes" id="UP000186922"/>
    </source>
</evidence>
<dbReference type="Proteomes" id="UP000186922">
    <property type="component" value="Unassembled WGS sequence"/>
</dbReference>
<dbReference type="EMBL" id="BDGG01000001">
    <property type="protein sequence ID" value="GAU88322.1"/>
    <property type="molecule type" value="Genomic_DNA"/>
</dbReference>
<evidence type="ECO:0000313" key="1">
    <source>
        <dbReference type="EMBL" id="GAU88322.1"/>
    </source>
</evidence>